<dbReference type="AlphaFoldDB" id="A0AAU7NV00"/>
<accession>A0AAU7NV00</accession>
<gene>
    <name evidence="2" type="ORF">Q9L42_001045</name>
</gene>
<feature type="coiled-coil region" evidence="1">
    <location>
        <begin position="8"/>
        <end position="67"/>
    </location>
</feature>
<evidence type="ECO:0000313" key="3">
    <source>
        <dbReference type="Proteomes" id="UP001225378"/>
    </source>
</evidence>
<dbReference type="EMBL" id="CP157743">
    <property type="protein sequence ID" value="XBS20748.1"/>
    <property type="molecule type" value="Genomic_DNA"/>
</dbReference>
<organism evidence="2 3">
    <name type="scientific">Methylomarinum roseum</name>
    <dbReference type="NCBI Taxonomy" id="3067653"/>
    <lineage>
        <taxon>Bacteria</taxon>
        <taxon>Pseudomonadati</taxon>
        <taxon>Pseudomonadota</taxon>
        <taxon>Gammaproteobacteria</taxon>
        <taxon>Methylococcales</taxon>
        <taxon>Methylococcaceae</taxon>
        <taxon>Methylomarinum</taxon>
    </lineage>
</organism>
<keyword evidence="1" id="KW-0175">Coiled coil</keyword>
<keyword evidence="3" id="KW-1185">Reference proteome</keyword>
<sequence>MNNRDEYVNKMKAKLDQWNADIEKLEAQAKEAGADMRIEHEQEIKALKAQRDEAAKKLEELQSAGEDAWQDIKSGAESAWDSLDSALNSATKRFQ</sequence>
<dbReference type="RefSeq" id="WP_305906474.1">
    <property type="nucleotide sequence ID" value="NZ_CP157743.1"/>
</dbReference>
<proteinExistence type="predicted"/>
<reference evidence="2 3" key="1">
    <citation type="journal article" date="2024" name="Microbiology">
        <title>Methylomarinum rosea sp. nov., a novel halophilic methanotrophic bacterium from the hypersaline Lake Elton.</title>
        <authorList>
            <person name="Suleimanov R.Z."/>
            <person name="Oshkin I.Y."/>
            <person name="Danilova O.V."/>
            <person name="Suzina N.E."/>
            <person name="Dedysh S.N."/>
        </authorList>
    </citation>
    <scope>NUCLEOTIDE SEQUENCE [LARGE SCALE GENOMIC DNA]</scope>
    <source>
        <strain evidence="2 3">Ch1-1</strain>
    </source>
</reference>
<evidence type="ECO:0000313" key="2">
    <source>
        <dbReference type="EMBL" id="XBS20748.1"/>
    </source>
</evidence>
<evidence type="ECO:0000256" key="1">
    <source>
        <dbReference type="SAM" id="Coils"/>
    </source>
</evidence>
<evidence type="ECO:0008006" key="4">
    <source>
        <dbReference type="Google" id="ProtNLM"/>
    </source>
</evidence>
<name>A0AAU7NV00_9GAMM</name>
<dbReference type="Gene3D" id="1.20.120.20">
    <property type="entry name" value="Apolipoprotein"/>
    <property type="match status" value="1"/>
</dbReference>
<dbReference type="Proteomes" id="UP001225378">
    <property type="component" value="Chromosome"/>
</dbReference>
<dbReference type="KEGG" id="mech:Q9L42_001045"/>
<protein>
    <recommendedName>
        <fullName evidence="4">Coiled coil domain-containing protein</fullName>
    </recommendedName>
</protein>